<protein>
    <recommendedName>
        <fullName evidence="3">Smu12A</fullName>
    </recommendedName>
</protein>
<accession>A0ABV1KAX7</accession>
<sequence>MTARGRGRGGWQQAELPSSDDAVAWFAGRLPDDWFTGAPEITCDRDEIVVVGELPALGTEYPDTDAGRADAAAAESGRISRFREDTRDRRIEIARQAEARYQRKVAWGARVGGTRELFTNVSVPVMTRLRQPERAVLDTLVDAGVARSRSDALSWSVRLVGRHADEWLGELRAAMSRVDDLRAQGPDGS</sequence>
<gene>
    <name evidence="1" type="ORF">WIS52_14220</name>
</gene>
<organism evidence="1 2">
    <name type="scientific">Pseudonocardia nematodicida</name>
    <dbReference type="NCBI Taxonomy" id="1206997"/>
    <lineage>
        <taxon>Bacteria</taxon>
        <taxon>Bacillati</taxon>
        <taxon>Actinomycetota</taxon>
        <taxon>Actinomycetes</taxon>
        <taxon>Pseudonocardiales</taxon>
        <taxon>Pseudonocardiaceae</taxon>
        <taxon>Pseudonocardia</taxon>
    </lineage>
</organism>
<keyword evidence="2" id="KW-1185">Reference proteome</keyword>
<evidence type="ECO:0000313" key="1">
    <source>
        <dbReference type="EMBL" id="MEQ3551627.1"/>
    </source>
</evidence>
<name>A0ABV1KAX7_9PSEU</name>
<comment type="caution">
    <text evidence="1">The sequence shown here is derived from an EMBL/GenBank/DDBJ whole genome shotgun (WGS) entry which is preliminary data.</text>
</comment>
<proteinExistence type="predicted"/>
<dbReference type="EMBL" id="JBEDNQ010000005">
    <property type="protein sequence ID" value="MEQ3551627.1"/>
    <property type="molecule type" value="Genomic_DNA"/>
</dbReference>
<evidence type="ECO:0000313" key="2">
    <source>
        <dbReference type="Proteomes" id="UP001494902"/>
    </source>
</evidence>
<reference evidence="1 2" key="1">
    <citation type="submission" date="2024-03" db="EMBL/GenBank/DDBJ databases">
        <title>Draft genome sequence of Pseudonocardia nematodicida JCM 31783.</title>
        <authorList>
            <person name="Butdee W."/>
            <person name="Duangmal K."/>
        </authorList>
    </citation>
    <scope>NUCLEOTIDE SEQUENCE [LARGE SCALE GENOMIC DNA]</scope>
    <source>
        <strain evidence="1 2">JCM 31783</strain>
    </source>
</reference>
<dbReference type="RefSeq" id="WP_349298699.1">
    <property type="nucleotide sequence ID" value="NZ_JBEDNQ010000005.1"/>
</dbReference>
<evidence type="ECO:0008006" key="3">
    <source>
        <dbReference type="Google" id="ProtNLM"/>
    </source>
</evidence>
<dbReference type="Proteomes" id="UP001494902">
    <property type="component" value="Unassembled WGS sequence"/>
</dbReference>